<feature type="domain" description="Pseudouridine synthase RsuA/RluA-like" evidence="4">
    <location>
        <begin position="14"/>
        <end position="165"/>
    </location>
</feature>
<sequence>MAADELDIIFEDKNILVINKPSGLVVHEGVKTAKTLTDLIVKHFPDSPLKGKRYGLLHRLDKETSGVLLVAKNQASFDHLKNLFKTRRIKKEYLALVHGKVTPRRGIIKIPLARGLVKKTTFEPAEAGKPAETKYEVIKYKPGFTYLRVCPQTGRTHQIRIHLASIGHPIVGDKTYGKRDDTFDFQFLHAYQISFIDSAGKKREFVAPLPSKLKKILNHES</sequence>
<dbReference type="InterPro" id="IPR006225">
    <property type="entry name" value="PsdUridine_synth_RluC/D"/>
</dbReference>
<dbReference type="NCBIfam" id="TIGR00005">
    <property type="entry name" value="rluA_subfam"/>
    <property type="match status" value="1"/>
</dbReference>
<dbReference type="GO" id="GO:0000455">
    <property type="term" value="P:enzyme-directed rRNA pseudouridine synthesis"/>
    <property type="evidence" value="ECO:0007669"/>
    <property type="project" value="TreeGrafter"/>
</dbReference>
<feature type="active site" evidence="2">
    <location>
        <position position="61"/>
    </location>
</feature>
<accession>A0A420ZD12</accession>
<dbReference type="Pfam" id="PF00849">
    <property type="entry name" value="PseudoU_synth_2"/>
    <property type="match status" value="1"/>
</dbReference>
<dbReference type="GO" id="GO:0003723">
    <property type="term" value="F:RNA binding"/>
    <property type="evidence" value="ECO:0007669"/>
    <property type="project" value="InterPro"/>
</dbReference>
<dbReference type="SUPFAM" id="SSF55120">
    <property type="entry name" value="Pseudouridine synthase"/>
    <property type="match status" value="1"/>
</dbReference>
<name>A0A420ZD12_UNCK3</name>
<dbReference type="GO" id="GO:0009982">
    <property type="term" value="F:pseudouridine synthase activity"/>
    <property type="evidence" value="ECO:0007669"/>
    <property type="project" value="InterPro"/>
</dbReference>
<dbReference type="CDD" id="cd02869">
    <property type="entry name" value="PseudoU_synth_RluA_like"/>
    <property type="match status" value="1"/>
</dbReference>
<dbReference type="PROSITE" id="PS01129">
    <property type="entry name" value="PSI_RLU"/>
    <property type="match status" value="1"/>
</dbReference>
<evidence type="ECO:0000256" key="3">
    <source>
        <dbReference type="RuleBase" id="RU362028"/>
    </source>
</evidence>
<organism evidence="5 6">
    <name type="scientific">candidate division Kazan bacterium</name>
    <dbReference type="NCBI Taxonomy" id="2202143"/>
    <lineage>
        <taxon>Bacteria</taxon>
        <taxon>Bacteria division Kazan-3B-28</taxon>
    </lineage>
</organism>
<dbReference type="AlphaFoldDB" id="A0A420ZD12"/>
<keyword evidence="3" id="KW-0413">Isomerase</keyword>
<dbReference type="Proteomes" id="UP000281261">
    <property type="component" value="Unassembled WGS sequence"/>
</dbReference>
<dbReference type="EMBL" id="QMNG01000006">
    <property type="protein sequence ID" value="RLC37309.1"/>
    <property type="molecule type" value="Genomic_DNA"/>
</dbReference>
<evidence type="ECO:0000256" key="2">
    <source>
        <dbReference type="PIRSR" id="PIRSR606225-1"/>
    </source>
</evidence>
<gene>
    <name evidence="5" type="ORF">DRH29_02355</name>
</gene>
<evidence type="ECO:0000313" key="5">
    <source>
        <dbReference type="EMBL" id="RLC37309.1"/>
    </source>
</evidence>
<comment type="caution">
    <text evidence="5">The sequence shown here is derived from an EMBL/GenBank/DDBJ whole genome shotgun (WGS) entry which is preliminary data.</text>
</comment>
<comment type="function">
    <text evidence="3">Responsible for synthesis of pseudouridine from uracil.</text>
</comment>
<dbReference type="InterPro" id="IPR006145">
    <property type="entry name" value="PsdUridine_synth_RsuA/RluA"/>
</dbReference>
<comment type="similarity">
    <text evidence="1 3">Belongs to the pseudouridine synthase RluA family.</text>
</comment>
<evidence type="ECO:0000256" key="1">
    <source>
        <dbReference type="ARBA" id="ARBA00010876"/>
    </source>
</evidence>
<dbReference type="GO" id="GO:0140098">
    <property type="term" value="F:catalytic activity, acting on RNA"/>
    <property type="evidence" value="ECO:0007669"/>
    <property type="project" value="UniProtKB-ARBA"/>
</dbReference>
<dbReference type="InterPro" id="IPR050188">
    <property type="entry name" value="RluA_PseudoU_synthase"/>
</dbReference>
<dbReference type="Gene3D" id="3.30.2350.10">
    <property type="entry name" value="Pseudouridine synthase"/>
    <property type="match status" value="1"/>
</dbReference>
<dbReference type="InterPro" id="IPR020103">
    <property type="entry name" value="PsdUridine_synth_cat_dom_sf"/>
</dbReference>
<dbReference type="PANTHER" id="PTHR21600:SF87">
    <property type="entry name" value="RNA PSEUDOURIDYLATE SYNTHASE DOMAIN-CONTAINING PROTEIN 1"/>
    <property type="match status" value="1"/>
</dbReference>
<dbReference type="PANTHER" id="PTHR21600">
    <property type="entry name" value="MITOCHONDRIAL RNA PSEUDOURIDINE SYNTHASE"/>
    <property type="match status" value="1"/>
</dbReference>
<evidence type="ECO:0000259" key="4">
    <source>
        <dbReference type="Pfam" id="PF00849"/>
    </source>
</evidence>
<comment type="catalytic activity">
    <reaction evidence="3">
        <text>a uridine in RNA = a pseudouridine in RNA</text>
        <dbReference type="Rhea" id="RHEA:48348"/>
        <dbReference type="Rhea" id="RHEA-COMP:12068"/>
        <dbReference type="Rhea" id="RHEA-COMP:12069"/>
        <dbReference type="ChEBI" id="CHEBI:65314"/>
        <dbReference type="ChEBI" id="CHEBI:65315"/>
    </reaction>
</comment>
<evidence type="ECO:0000313" key="6">
    <source>
        <dbReference type="Proteomes" id="UP000281261"/>
    </source>
</evidence>
<dbReference type="InterPro" id="IPR006224">
    <property type="entry name" value="PsdUridine_synth_RluA-like_CS"/>
</dbReference>
<dbReference type="EC" id="5.4.99.-" evidence="3"/>
<reference evidence="5 6" key="1">
    <citation type="submission" date="2018-06" db="EMBL/GenBank/DDBJ databases">
        <title>Extensive metabolic versatility and redundancy in microbially diverse, dynamic hydrothermal sediments.</title>
        <authorList>
            <person name="Dombrowski N."/>
            <person name="Teske A."/>
            <person name="Baker B.J."/>
        </authorList>
    </citation>
    <scope>NUCLEOTIDE SEQUENCE [LARGE SCALE GENOMIC DNA]</scope>
    <source>
        <strain evidence="5">B79_G16</strain>
    </source>
</reference>
<proteinExistence type="inferred from homology"/>
<protein>
    <recommendedName>
        <fullName evidence="3">Pseudouridine synthase</fullName>
        <ecNumber evidence="3">5.4.99.-</ecNumber>
    </recommendedName>
</protein>